<name>A0A1Z4ESY1_9MYCO</name>
<reference evidence="3" key="1">
    <citation type="journal article" date="2017" name="Genome Announc.">
        <title>Complete Genome Sequence of Mycobacterium stephanolepidis.</title>
        <authorList>
            <person name="Fukano H."/>
            <person name="Yoshida M."/>
            <person name="Katayama Y."/>
            <person name="Omatsu T."/>
            <person name="Mizutani T."/>
            <person name="Kurata O."/>
            <person name="Wada S."/>
            <person name="Hoshino Y."/>
        </authorList>
    </citation>
    <scope>NUCLEOTIDE SEQUENCE [LARGE SCALE GENOMIC DNA]</scope>
    <source>
        <strain evidence="3">NJB0901</strain>
    </source>
</reference>
<organism evidence="2 3">
    <name type="scientific">[Mycobacterium] stephanolepidis</name>
    <dbReference type="NCBI Taxonomy" id="1520670"/>
    <lineage>
        <taxon>Bacteria</taxon>
        <taxon>Bacillati</taxon>
        <taxon>Actinomycetota</taxon>
        <taxon>Actinomycetes</taxon>
        <taxon>Mycobacteriales</taxon>
        <taxon>Mycobacteriaceae</taxon>
        <taxon>Mycobacteroides</taxon>
    </lineage>
</organism>
<dbReference type="AlphaFoldDB" id="A0A1Z4ESY1"/>
<reference evidence="2 3" key="2">
    <citation type="journal article" date="2017" name="Int. J. Syst. Evol. Microbiol.">
        <title>Mycobacterium stephanolepidis sp. nov., a rapidly growing species related to Mycobacterium chelonae, isolated from marine teleost fish, Stephanolepis cirrhifer.</title>
        <authorList>
            <person name="Fukano H."/>
            <person name="Wada S."/>
            <person name="Kurata O."/>
            <person name="Katayama K."/>
            <person name="Fujiwara N."/>
            <person name="Hoshino Y."/>
        </authorList>
    </citation>
    <scope>NUCLEOTIDE SEQUENCE [LARGE SCALE GENOMIC DNA]</scope>
    <source>
        <strain evidence="2 3">NJB0901</strain>
    </source>
</reference>
<dbReference type="KEGG" id="mste:MSTE_00729"/>
<sequence>MMHGTNSPGSDKRGGIKRAVVGTSIAVMLAAPALAHADPISPAPSPGGAGQLPPVVVVAATPGGAGQPTLVISPPTDAQPGGPARINPIGGARIGSSVPVEMGPGNGKPLTGAVPRTAATLPVFARNGIFVKTGLAGQDLTVHLPDEMLLAPAAWGPNGMATYSNDNNDFVVTPLPDGGADFVVRKKNGLAPASYEYFLKLPRGMYGTMEGDRLVIKSSEAGAGAPAATVGTFSPPTAKNAGGAAIPVSSSLSPLGELTVDAGSPGVFDHPIEISISYHPNEIAQDGVR</sequence>
<dbReference type="EMBL" id="AP018165">
    <property type="protein sequence ID" value="BAX96068.1"/>
    <property type="molecule type" value="Genomic_DNA"/>
</dbReference>
<keyword evidence="3" id="KW-1185">Reference proteome</keyword>
<gene>
    <name evidence="2" type="ORF">MSTE_00729</name>
</gene>
<dbReference type="RefSeq" id="WP_157997618.1">
    <property type="nucleotide sequence ID" value="NZ_AP018165.1"/>
</dbReference>
<evidence type="ECO:0000256" key="1">
    <source>
        <dbReference type="SAM" id="SignalP"/>
    </source>
</evidence>
<evidence type="ECO:0000313" key="3">
    <source>
        <dbReference type="Proteomes" id="UP000217954"/>
    </source>
</evidence>
<feature type="chain" id="PRO_5012961323" description="Secreted protein" evidence="1">
    <location>
        <begin position="38"/>
        <end position="289"/>
    </location>
</feature>
<dbReference type="OrthoDB" id="4761475at2"/>
<proteinExistence type="predicted"/>
<dbReference type="Proteomes" id="UP000217954">
    <property type="component" value="Chromosome"/>
</dbReference>
<keyword evidence="1" id="KW-0732">Signal</keyword>
<feature type="signal peptide" evidence="1">
    <location>
        <begin position="1"/>
        <end position="37"/>
    </location>
</feature>
<evidence type="ECO:0000313" key="2">
    <source>
        <dbReference type="EMBL" id="BAX96068.1"/>
    </source>
</evidence>
<protein>
    <recommendedName>
        <fullName evidence="4">Secreted protein</fullName>
    </recommendedName>
</protein>
<evidence type="ECO:0008006" key="4">
    <source>
        <dbReference type="Google" id="ProtNLM"/>
    </source>
</evidence>
<accession>A0A1Z4ESY1</accession>